<sequence length="254" mass="30540">MDGFSTFEMQYYTFVYQKMFKKIEKTENIIKKFLNKCKNPYISVSFGKDSLVCMDIILKIKPDIRVVWVDRGEGGDLPDTYKLIDYYKKERNMNLIHLKTPHSLFELFNMYPIDEIASKRLITKQLKETFNKYTKKSNTDGIIWGLRAEESKGRRHYAMTYGAIRKDKNEVLWCSPVLYWKSYEIWAYIFTNALKYLNYYDITSENDFDRQNKRYSNWVGDHGISEGRIWVIKRYYPELFQKLIAKFPIFKSYA</sequence>
<dbReference type="PANTHER" id="PTHR43196:SF2">
    <property type="entry name" value="PHOSPHOADENOSINE PHOSPHOSULFATE REDUCTASE"/>
    <property type="match status" value="1"/>
</dbReference>
<feature type="domain" description="Phosphoadenosine phosphosulphate reductase" evidence="1">
    <location>
        <begin position="40"/>
        <end position="201"/>
    </location>
</feature>
<dbReference type="InterPro" id="IPR002500">
    <property type="entry name" value="PAPS_reduct_dom"/>
</dbReference>
<dbReference type="InterPro" id="IPR014729">
    <property type="entry name" value="Rossmann-like_a/b/a_fold"/>
</dbReference>
<reference evidence="2 3" key="1">
    <citation type="submission" date="2024-08" db="EMBL/GenBank/DDBJ databases">
        <title>Clostridium lapicellarii sp. nov., and Clostridium renhuaiense sp. nov., two species isolated from the mud in a fermentation cellar used for producing sauce-flavour Chinese liquors.</title>
        <authorList>
            <person name="Yang F."/>
            <person name="Wang H."/>
            <person name="Chen L.Q."/>
            <person name="Zhou N."/>
            <person name="Lu J.J."/>
            <person name="Pu X.X."/>
            <person name="Wan B."/>
            <person name="Wang L."/>
            <person name="Liu S.J."/>
        </authorList>
    </citation>
    <scope>NUCLEOTIDE SEQUENCE [LARGE SCALE GENOMIC DNA]</scope>
    <source>
        <strain evidence="2 3">MT-113</strain>
    </source>
</reference>
<dbReference type="PANTHER" id="PTHR43196">
    <property type="entry name" value="SULFATE ADENYLYLTRANSFERASE SUBUNIT 2"/>
    <property type="match status" value="1"/>
</dbReference>
<dbReference type="Gene3D" id="3.40.50.620">
    <property type="entry name" value="HUPs"/>
    <property type="match status" value="1"/>
</dbReference>
<accession>A0ABV4DXW4</accession>
<proteinExistence type="predicted"/>
<protein>
    <submittedName>
        <fullName evidence="2">Phosphoadenosine phosphosulfate reductase family protein</fullName>
    </submittedName>
</protein>
<organism evidence="2 3">
    <name type="scientific">Clostridium lapidicellarium</name>
    <dbReference type="NCBI Taxonomy" id="3240931"/>
    <lineage>
        <taxon>Bacteria</taxon>
        <taxon>Bacillati</taxon>
        <taxon>Bacillota</taxon>
        <taxon>Clostridia</taxon>
        <taxon>Eubacteriales</taxon>
        <taxon>Clostridiaceae</taxon>
        <taxon>Clostridium</taxon>
    </lineage>
</organism>
<evidence type="ECO:0000313" key="3">
    <source>
        <dbReference type="Proteomes" id="UP001565220"/>
    </source>
</evidence>
<comment type="caution">
    <text evidence="2">The sequence shown here is derived from an EMBL/GenBank/DDBJ whole genome shotgun (WGS) entry which is preliminary data.</text>
</comment>
<dbReference type="Pfam" id="PF01507">
    <property type="entry name" value="PAPS_reduct"/>
    <property type="match status" value="1"/>
</dbReference>
<dbReference type="EMBL" id="JBGFFE010000007">
    <property type="protein sequence ID" value="MEY8763366.1"/>
    <property type="molecule type" value="Genomic_DNA"/>
</dbReference>
<gene>
    <name evidence="2" type="ORF">AB8S09_06890</name>
</gene>
<evidence type="ECO:0000259" key="1">
    <source>
        <dbReference type="Pfam" id="PF01507"/>
    </source>
</evidence>
<dbReference type="RefSeq" id="WP_369868770.1">
    <property type="nucleotide sequence ID" value="NZ_JBGFFE010000007.1"/>
</dbReference>
<dbReference type="Proteomes" id="UP001565220">
    <property type="component" value="Unassembled WGS sequence"/>
</dbReference>
<keyword evidence="3" id="KW-1185">Reference proteome</keyword>
<dbReference type="SUPFAM" id="SSF52402">
    <property type="entry name" value="Adenine nucleotide alpha hydrolases-like"/>
    <property type="match status" value="1"/>
</dbReference>
<dbReference type="InterPro" id="IPR050128">
    <property type="entry name" value="Sulfate_adenylyltrnsfr_sub2"/>
</dbReference>
<name>A0ABV4DXW4_9CLOT</name>
<evidence type="ECO:0000313" key="2">
    <source>
        <dbReference type="EMBL" id="MEY8763366.1"/>
    </source>
</evidence>